<dbReference type="Gene3D" id="3.10.620.30">
    <property type="match status" value="1"/>
</dbReference>
<evidence type="ECO:0000259" key="1">
    <source>
        <dbReference type="SMART" id="SM00460"/>
    </source>
</evidence>
<dbReference type="InterPro" id="IPR002931">
    <property type="entry name" value="Transglutaminase-like"/>
</dbReference>
<dbReference type="RefSeq" id="WP_183857915.1">
    <property type="nucleotide sequence ID" value="NZ_JACHOO010000008.1"/>
</dbReference>
<dbReference type="Pfam" id="PF08379">
    <property type="entry name" value="Bact_transglu_N"/>
    <property type="match status" value="1"/>
</dbReference>
<dbReference type="Pfam" id="PF01841">
    <property type="entry name" value="Transglut_core"/>
    <property type="match status" value="1"/>
</dbReference>
<dbReference type="GO" id="GO:0006508">
    <property type="term" value="P:proteolysis"/>
    <property type="evidence" value="ECO:0007669"/>
    <property type="project" value="UniProtKB-KW"/>
</dbReference>
<dbReference type="SMART" id="SM00460">
    <property type="entry name" value="TGc"/>
    <property type="match status" value="1"/>
</dbReference>
<comment type="caution">
    <text evidence="2">The sequence shown here is derived from an EMBL/GenBank/DDBJ whole genome shotgun (WGS) entry which is preliminary data.</text>
</comment>
<feature type="domain" description="Transglutaminase-like" evidence="1">
    <location>
        <begin position="157"/>
        <end position="222"/>
    </location>
</feature>
<name>A0A7W9L3E6_9HYPH</name>
<reference evidence="2 3" key="1">
    <citation type="submission" date="2020-08" db="EMBL/GenBank/DDBJ databases">
        <title>Genomic Encyclopedia of Type Strains, Phase IV (KMG-IV): sequencing the most valuable type-strain genomes for metagenomic binning, comparative biology and taxonomic classification.</title>
        <authorList>
            <person name="Goeker M."/>
        </authorList>
    </citation>
    <scope>NUCLEOTIDE SEQUENCE [LARGE SCALE GENOMIC DNA]</scope>
    <source>
        <strain evidence="2 3">DSM 16268</strain>
    </source>
</reference>
<dbReference type="GO" id="GO:0008233">
    <property type="term" value="F:peptidase activity"/>
    <property type="evidence" value="ECO:0007669"/>
    <property type="project" value="UniProtKB-KW"/>
</dbReference>
<evidence type="ECO:0000313" key="3">
    <source>
        <dbReference type="Proteomes" id="UP000523821"/>
    </source>
</evidence>
<dbReference type="AlphaFoldDB" id="A0A7W9L3E6"/>
<dbReference type="Proteomes" id="UP000523821">
    <property type="component" value="Unassembled WGS sequence"/>
</dbReference>
<dbReference type="InterPro" id="IPR038765">
    <property type="entry name" value="Papain-like_cys_pep_sf"/>
</dbReference>
<keyword evidence="2" id="KW-0378">Hydrolase</keyword>
<dbReference type="PANTHER" id="PTHR33490">
    <property type="entry name" value="BLR5614 PROTEIN-RELATED"/>
    <property type="match status" value="1"/>
</dbReference>
<accession>A0A7W9L3E6</accession>
<proteinExistence type="predicted"/>
<keyword evidence="3" id="KW-1185">Reference proteome</keyword>
<protein>
    <submittedName>
        <fullName evidence="2">Transglutaminase-like putative cysteine protease</fullName>
    </submittedName>
</protein>
<evidence type="ECO:0000313" key="2">
    <source>
        <dbReference type="EMBL" id="MBB5754477.1"/>
    </source>
</evidence>
<dbReference type="SUPFAM" id="SSF54001">
    <property type="entry name" value="Cysteine proteinases"/>
    <property type="match status" value="1"/>
</dbReference>
<sequence length="277" mass="29173">MRLRIVHELVYRYDPPAKWAINALRLTPRGHDGQFVTGWRIEVDQDCRLEGSSDPFGNLVQAFTIAGPIDTLTVTALGEIETQDLAGLVRGTRERFQPTVFLRDTPLTEPSAALARLARGAAEAAGPEPLARLHRLMASIRERCARAAAEDETAAATVAAGAGTARGIAHAFIAGARLIGIPARYVSGYLYEPAADKAAAGEHGWAEAHVPSIGWIGFDPSANLCPTDRYVRLAVGLDALGAAPARGAADGVVVAPSVRVSVADAAASKRQGTDRPA</sequence>
<dbReference type="InterPro" id="IPR013589">
    <property type="entry name" value="Bac_transglu_N"/>
</dbReference>
<keyword evidence="2" id="KW-0645">Protease</keyword>
<gene>
    <name evidence="2" type="ORF">GGQ63_003563</name>
</gene>
<dbReference type="PANTHER" id="PTHR33490:SF6">
    <property type="entry name" value="SLL1049 PROTEIN"/>
    <property type="match status" value="1"/>
</dbReference>
<organism evidence="2 3">
    <name type="scientific">Prosthecomicrobium pneumaticum</name>
    <dbReference type="NCBI Taxonomy" id="81895"/>
    <lineage>
        <taxon>Bacteria</taxon>
        <taxon>Pseudomonadati</taxon>
        <taxon>Pseudomonadota</taxon>
        <taxon>Alphaproteobacteria</taxon>
        <taxon>Hyphomicrobiales</taxon>
        <taxon>Kaistiaceae</taxon>
        <taxon>Prosthecomicrobium</taxon>
    </lineage>
</organism>
<dbReference type="EMBL" id="JACHOO010000008">
    <property type="protein sequence ID" value="MBB5754477.1"/>
    <property type="molecule type" value="Genomic_DNA"/>
</dbReference>